<name>A0ACC0VM62_9STRA</name>
<dbReference type="EMBL" id="CM047587">
    <property type="protein sequence ID" value="KAI9907539.1"/>
    <property type="molecule type" value="Genomic_DNA"/>
</dbReference>
<proteinExistence type="predicted"/>
<organism evidence="1 2">
    <name type="scientific">Peronosclerospora sorghi</name>
    <dbReference type="NCBI Taxonomy" id="230839"/>
    <lineage>
        <taxon>Eukaryota</taxon>
        <taxon>Sar</taxon>
        <taxon>Stramenopiles</taxon>
        <taxon>Oomycota</taxon>
        <taxon>Peronosporomycetes</taxon>
        <taxon>Peronosporales</taxon>
        <taxon>Peronosporaceae</taxon>
        <taxon>Peronosclerospora</taxon>
    </lineage>
</organism>
<comment type="caution">
    <text evidence="1">The sequence shown here is derived from an EMBL/GenBank/DDBJ whole genome shotgun (WGS) entry which is preliminary data.</text>
</comment>
<evidence type="ECO:0000313" key="1">
    <source>
        <dbReference type="EMBL" id="KAI9907539.1"/>
    </source>
</evidence>
<accession>A0ACC0VM62</accession>
<dbReference type="Proteomes" id="UP001163321">
    <property type="component" value="Chromosome 8"/>
</dbReference>
<reference evidence="1 2" key="1">
    <citation type="journal article" date="2022" name="bioRxiv">
        <title>The genome of the oomycete Peronosclerospora sorghi, a cosmopolitan pathogen of maize and sorghum, is inflated with dispersed pseudogenes.</title>
        <authorList>
            <person name="Fletcher K."/>
            <person name="Martin F."/>
            <person name="Isakeit T."/>
            <person name="Cavanaugh K."/>
            <person name="Magill C."/>
            <person name="Michelmore R."/>
        </authorList>
    </citation>
    <scope>NUCLEOTIDE SEQUENCE [LARGE SCALE GENOMIC DNA]</scope>
    <source>
        <strain evidence="1">P6</strain>
    </source>
</reference>
<gene>
    <name evidence="1" type="ORF">PsorP6_016537</name>
</gene>
<evidence type="ECO:0000313" key="2">
    <source>
        <dbReference type="Proteomes" id="UP001163321"/>
    </source>
</evidence>
<protein>
    <submittedName>
        <fullName evidence="1">Uncharacterized protein</fullName>
    </submittedName>
</protein>
<keyword evidence="2" id="KW-1185">Reference proteome</keyword>
<sequence length="735" mass="82798">MGRGARRNVSRGRGARGGRGRRAGGPDFRATGYNDGVACGVDESVVGIQEYLRPQVTGFHGSIKQRFSDFIVREVALDGRVVQLTDVPRGSPSAKKAPKVSEVFKDKVLVLLQKATKEKLDLPMPIQFLVGKLSARLLGLWNRNKRLRLLKQQQDHIEQLATSIAPICGDETAGNLRTFMVKLFLNDEEGKENACQSQSGDETPVKDREMADMTFFFPPIEAKETRAKVHQLVRQYGSGLVVSDTTNNASGVAVIRVRRVMIGGKKRKDMDQRGENTARSLWPTNRPDYLQFVLYKRNLETNSVMMQLAKAMHMNVSSFTYAGTKDKRGITTQLCTVYRGSKEKLEKVNRAEYELDTCNFLVGNATFVPERINLGDLRGNRFSITIRDLPEETVVSDEQLHGAIQSWSEYGFINYFGLQRFGTKSIATHEIGRAILQRNYKRVVDMILAPQEGDATKIREIRQTFQKNLDTDSALKALPPYLIAERAVLHGLRTHGITASAAAIQCIPRHLRMMYTHAYQSYVWNSMASDRLTLFSRNSPVIGDLVIPYDSFTEDLVSEDESDARLTKKTKKGSETLANAILVTPENLSQYSIYDVVLPLPGYNVRYPEHSLKERYDELMKKDNVDFFSLERATNSEYHLPGSYRHLLKKPEDVTYQLKRYTDPTIPLLETDVDRLLGRTAPVSISNGKFGAVCLEFQLGPSSYATMALRELLKQSSNVQVQLQLKQTLEAKTSN</sequence>